<accession>A0ACC6MAZ5</accession>
<dbReference type="Proteomes" id="UP001289645">
    <property type="component" value="Unassembled WGS sequence"/>
</dbReference>
<reference evidence="1 2" key="1">
    <citation type="journal article" date="2021" name="Chemosphere">
        <title>Bioballs carrying a syntrophic Rhodococcus and Mycolicibacterium consortium for simultaneous sorption and biodegradation of fuel oil in contaminated freshwater.</title>
        <authorList>
            <person name="Naloka K."/>
            <person name="Polrit D."/>
            <person name="Muangchinda C."/>
            <person name="Thoetkiattikul H."/>
            <person name="Pinyakong O."/>
        </authorList>
    </citation>
    <scope>NUCLEOTIDE SEQUENCE [LARGE SCALE GENOMIC DNA]</scope>
    <source>
        <strain evidence="1 2">J101</strain>
    </source>
</reference>
<dbReference type="EMBL" id="JAOXLN010000001">
    <property type="protein sequence ID" value="MDZ5084085.1"/>
    <property type="molecule type" value="Genomic_DNA"/>
</dbReference>
<evidence type="ECO:0000313" key="1">
    <source>
        <dbReference type="EMBL" id="MDZ5084085.1"/>
    </source>
</evidence>
<protein>
    <submittedName>
        <fullName evidence="1">LysR family transcriptional regulator</fullName>
    </submittedName>
</protein>
<proteinExistence type="predicted"/>
<keyword evidence="2" id="KW-1185">Reference proteome</keyword>
<name>A0ACC6MAZ5_MYCPF</name>
<evidence type="ECO:0000313" key="2">
    <source>
        <dbReference type="Proteomes" id="UP001289645"/>
    </source>
</evidence>
<sequence length="305" mass="33796">MQLTHTLRADLNLVPALAVLLDERHVSRAAERLGLSQPAMSRALHRLRVQLDDPLLIRAPDGYRLSARAEALRRRLEDLLPGLETLLSPDPFDPAGTAEPIHLAGTDFAVLAYGSTIYHRLMSEAPMTTVRFHSWRYDSMAEQIRRGTVDLGLFGGFTAADLSGADLLDEHFVCVLDSDGAAGDELGLDDYCRRRHLIVDVADGIQPDIDLRLRAMGLERTAAVTVPYHAAVPLLLAGTDLVATIPAVLAETWLQSYPVRIVTAPAEIRLMPYRMVWHPAYDDDRRHQWLRSTIRAAVTESVSGQ</sequence>
<comment type="caution">
    <text evidence="1">The sequence shown here is derived from an EMBL/GenBank/DDBJ whole genome shotgun (WGS) entry which is preliminary data.</text>
</comment>
<organism evidence="1 2">
    <name type="scientific">Mycolicibacterium parafortuitum</name>
    <name type="common">Mycobacterium parafortuitum</name>
    <dbReference type="NCBI Taxonomy" id="39692"/>
    <lineage>
        <taxon>Bacteria</taxon>
        <taxon>Bacillati</taxon>
        <taxon>Actinomycetota</taxon>
        <taxon>Actinomycetes</taxon>
        <taxon>Mycobacteriales</taxon>
        <taxon>Mycobacteriaceae</taxon>
        <taxon>Mycolicibacterium</taxon>
    </lineage>
</organism>
<gene>
    <name evidence="1" type="ORF">OHX15_01670</name>
</gene>